<evidence type="ECO:0000313" key="2">
    <source>
        <dbReference type="Proteomes" id="UP000309997"/>
    </source>
</evidence>
<evidence type="ECO:0000313" key="1">
    <source>
        <dbReference type="EMBL" id="KAL3573081.1"/>
    </source>
</evidence>
<name>A0ACC4B436_POPAL</name>
<reference evidence="1 2" key="1">
    <citation type="journal article" date="2024" name="Plant Biotechnol. J.">
        <title>Genome and CRISPR/Cas9 system of a widespread forest tree (Populus alba) in the world.</title>
        <authorList>
            <person name="Liu Y.J."/>
            <person name="Jiang P.F."/>
            <person name="Han X.M."/>
            <person name="Li X.Y."/>
            <person name="Wang H.M."/>
            <person name="Wang Y.J."/>
            <person name="Wang X.X."/>
            <person name="Zeng Q.Y."/>
        </authorList>
    </citation>
    <scope>NUCLEOTIDE SEQUENCE [LARGE SCALE GENOMIC DNA]</scope>
    <source>
        <strain evidence="2">cv. PAL-ZL1</strain>
    </source>
</reference>
<keyword evidence="2" id="KW-1185">Reference proteome</keyword>
<organism evidence="1 2">
    <name type="scientific">Populus alba</name>
    <name type="common">White poplar</name>
    <dbReference type="NCBI Taxonomy" id="43335"/>
    <lineage>
        <taxon>Eukaryota</taxon>
        <taxon>Viridiplantae</taxon>
        <taxon>Streptophyta</taxon>
        <taxon>Embryophyta</taxon>
        <taxon>Tracheophyta</taxon>
        <taxon>Spermatophyta</taxon>
        <taxon>Magnoliopsida</taxon>
        <taxon>eudicotyledons</taxon>
        <taxon>Gunneridae</taxon>
        <taxon>Pentapetalae</taxon>
        <taxon>rosids</taxon>
        <taxon>fabids</taxon>
        <taxon>Malpighiales</taxon>
        <taxon>Salicaceae</taxon>
        <taxon>Saliceae</taxon>
        <taxon>Populus</taxon>
    </lineage>
</organism>
<sequence>MLLPIKGTPPPPFFKLLIFYPLLFLTKTSLFARLFFRNRSLNRRKSGDRFDRGNSLYQNDGEKNQQPQSHANTRNNIPDHHGDAGSSSLLNDNSSPHTLIPLEGCCRSEASQLLNDRWAAIMHSYNDTSIDLSERPVMYSGSSPPAWGQFKLPHQIMSPVNSVGAPNPQMDFLSELHRAVQDAKASYEN</sequence>
<protein>
    <submittedName>
        <fullName evidence="1">Uncharacterized protein</fullName>
    </submittedName>
</protein>
<dbReference type="Proteomes" id="UP000309997">
    <property type="component" value="Unassembled WGS sequence"/>
</dbReference>
<comment type="caution">
    <text evidence="1">The sequence shown here is derived from an EMBL/GenBank/DDBJ whole genome shotgun (WGS) entry which is preliminary data.</text>
</comment>
<proteinExistence type="predicted"/>
<accession>A0ACC4B436</accession>
<dbReference type="EMBL" id="RCHU02000014">
    <property type="protein sequence ID" value="KAL3573081.1"/>
    <property type="molecule type" value="Genomic_DNA"/>
</dbReference>
<gene>
    <name evidence="1" type="ORF">D5086_026985</name>
</gene>